<evidence type="ECO:0000259" key="1">
    <source>
        <dbReference type="Pfam" id="PF13472"/>
    </source>
</evidence>
<dbReference type="InterPro" id="IPR036514">
    <property type="entry name" value="SGNH_hydro_sf"/>
</dbReference>
<feature type="domain" description="SGNH hydrolase-type esterase" evidence="1">
    <location>
        <begin position="12"/>
        <end position="202"/>
    </location>
</feature>
<accession>A0A4Z0GKP2</accession>
<dbReference type="Proteomes" id="UP000298347">
    <property type="component" value="Unassembled WGS sequence"/>
</dbReference>
<gene>
    <name evidence="2" type="ORF">E4665_12625</name>
</gene>
<dbReference type="Pfam" id="PF13472">
    <property type="entry name" value="Lipase_GDSL_2"/>
    <property type="match status" value="1"/>
</dbReference>
<dbReference type="EMBL" id="SRJD01000015">
    <property type="protein sequence ID" value="TGA97236.1"/>
    <property type="molecule type" value="Genomic_DNA"/>
</dbReference>
<evidence type="ECO:0000313" key="2">
    <source>
        <dbReference type="EMBL" id="TGA97236.1"/>
    </source>
</evidence>
<dbReference type="InterPro" id="IPR013830">
    <property type="entry name" value="SGNH_hydro"/>
</dbReference>
<organism evidence="2 3">
    <name type="scientific">Sporolactobacillus shoreae</name>
    <dbReference type="NCBI Taxonomy" id="1465501"/>
    <lineage>
        <taxon>Bacteria</taxon>
        <taxon>Bacillati</taxon>
        <taxon>Bacillota</taxon>
        <taxon>Bacilli</taxon>
        <taxon>Bacillales</taxon>
        <taxon>Sporolactobacillaceae</taxon>
        <taxon>Sporolactobacillus</taxon>
    </lineage>
</organism>
<dbReference type="AlphaFoldDB" id="A0A4Z0GKP2"/>
<reference evidence="2 3" key="1">
    <citation type="journal article" date="2015" name="Int. J. Syst. Evol. Microbiol.">
        <title>Sporolactobacillus shoreae sp. nov. and Sporolactobacillus spathodeae sp. nov., two spore-forming lactic acid bacteria isolated from tree barks in Thailand.</title>
        <authorList>
            <person name="Thamacharoensuk T."/>
            <person name="Kitahara M."/>
            <person name="Ohkuma M."/>
            <person name="Thongchul N."/>
            <person name="Tanasupawat S."/>
        </authorList>
    </citation>
    <scope>NUCLEOTIDE SEQUENCE [LARGE SCALE GENOMIC DNA]</scope>
    <source>
        <strain evidence="2 3">BK92</strain>
    </source>
</reference>
<proteinExistence type="predicted"/>
<dbReference type="OrthoDB" id="26855at2"/>
<sequence length="218" mass="24463">MIHLNGNPLYVAIGDSLTVGIGSTFFQPNFVKYYHNILEYHFKRPISKLVFAKNGATTDAILESLRHPDVAQAVHDASFITLTGGGNDLLHAGKSWLRTGNSEMVTGAIQMCLQNMERIIETMVGLHKDVQEPMLIRVLNLYNPMFEIPESVKWLEYYNQSLISLERFPSVRVADVYHAFKGHEPFLLSLDHTHPNPIGYRVIAQTVAGLGFDPVDPT</sequence>
<keyword evidence="3" id="KW-1185">Reference proteome</keyword>
<dbReference type="SUPFAM" id="SSF52266">
    <property type="entry name" value="SGNH hydrolase"/>
    <property type="match status" value="1"/>
</dbReference>
<comment type="caution">
    <text evidence="2">The sequence shown here is derived from an EMBL/GenBank/DDBJ whole genome shotgun (WGS) entry which is preliminary data.</text>
</comment>
<name>A0A4Z0GKP2_9BACL</name>
<dbReference type="Gene3D" id="3.40.50.1110">
    <property type="entry name" value="SGNH hydrolase"/>
    <property type="match status" value="1"/>
</dbReference>
<evidence type="ECO:0000313" key="3">
    <source>
        <dbReference type="Proteomes" id="UP000298347"/>
    </source>
</evidence>
<protein>
    <submittedName>
        <fullName evidence="2">Lysophospholipase</fullName>
    </submittedName>
</protein>